<sequence>MLILVMQSDDSEDSPFSYNVSIHLENDSVLMRKRPMMMATWWNPLKMRVIGIMMIRVTQLQLRWKRKTVVIAKYSIHIAISMENHDHSVSGDTGANALVKESAVDVSLCEDNRNEQDIGVDVLVKESAVDSGLCEDNHNEQACSCVNCYCITWCLTAVCLAPMIMWLWEEIDIIHIIKFSCCESCILCSCSATCLS</sequence>
<dbReference type="AlphaFoldDB" id="A0A2P6RH64"/>
<organism evidence="1 2">
    <name type="scientific">Rosa chinensis</name>
    <name type="common">China rose</name>
    <dbReference type="NCBI Taxonomy" id="74649"/>
    <lineage>
        <taxon>Eukaryota</taxon>
        <taxon>Viridiplantae</taxon>
        <taxon>Streptophyta</taxon>
        <taxon>Embryophyta</taxon>
        <taxon>Tracheophyta</taxon>
        <taxon>Spermatophyta</taxon>
        <taxon>Magnoliopsida</taxon>
        <taxon>eudicotyledons</taxon>
        <taxon>Gunneridae</taxon>
        <taxon>Pentapetalae</taxon>
        <taxon>rosids</taxon>
        <taxon>fabids</taxon>
        <taxon>Rosales</taxon>
        <taxon>Rosaceae</taxon>
        <taxon>Rosoideae</taxon>
        <taxon>Rosoideae incertae sedis</taxon>
        <taxon>Rosa</taxon>
    </lineage>
</organism>
<accession>A0A2P6RH64</accession>
<proteinExistence type="predicted"/>
<name>A0A2P6RH64_ROSCH</name>
<gene>
    <name evidence="1" type="ORF">RchiOBHm_Chr3g0495101</name>
</gene>
<evidence type="ECO:0000313" key="2">
    <source>
        <dbReference type="Proteomes" id="UP000238479"/>
    </source>
</evidence>
<dbReference type="Gramene" id="PRQ45757">
    <property type="protein sequence ID" value="PRQ45757"/>
    <property type="gene ID" value="RchiOBHm_Chr3g0495101"/>
</dbReference>
<protein>
    <submittedName>
        <fullName evidence="1">Uncharacterized protein</fullName>
    </submittedName>
</protein>
<keyword evidence="2" id="KW-1185">Reference proteome</keyword>
<dbReference type="EMBL" id="PDCK01000041">
    <property type="protein sequence ID" value="PRQ45757.1"/>
    <property type="molecule type" value="Genomic_DNA"/>
</dbReference>
<dbReference type="Proteomes" id="UP000238479">
    <property type="component" value="Chromosome 3"/>
</dbReference>
<comment type="caution">
    <text evidence="1">The sequence shown here is derived from an EMBL/GenBank/DDBJ whole genome shotgun (WGS) entry which is preliminary data.</text>
</comment>
<reference evidence="1 2" key="1">
    <citation type="journal article" date="2018" name="Nat. Genet.">
        <title>The Rosa genome provides new insights in the design of modern roses.</title>
        <authorList>
            <person name="Bendahmane M."/>
        </authorList>
    </citation>
    <scope>NUCLEOTIDE SEQUENCE [LARGE SCALE GENOMIC DNA]</scope>
    <source>
        <strain evidence="2">cv. Old Blush</strain>
    </source>
</reference>
<evidence type="ECO:0000313" key="1">
    <source>
        <dbReference type="EMBL" id="PRQ45757.1"/>
    </source>
</evidence>